<dbReference type="InterPro" id="IPR036397">
    <property type="entry name" value="RNaseH_sf"/>
</dbReference>
<dbReference type="PROSITE" id="PS50994">
    <property type="entry name" value="INTEGRASE"/>
    <property type="match status" value="1"/>
</dbReference>
<dbReference type="Proteomes" id="UP001160148">
    <property type="component" value="Unassembled WGS sequence"/>
</dbReference>
<dbReference type="PANTHER" id="PTHR37984">
    <property type="entry name" value="PROTEIN CBG26694"/>
    <property type="match status" value="1"/>
</dbReference>
<dbReference type="InterPro" id="IPR012337">
    <property type="entry name" value="RNaseH-like_sf"/>
</dbReference>
<dbReference type="GO" id="GO:0015074">
    <property type="term" value="P:DNA integration"/>
    <property type="evidence" value="ECO:0007669"/>
    <property type="project" value="InterPro"/>
</dbReference>
<organism evidence="2 3">
    <name type="scientific">Macrosiphum euphorbiae</name>
    <name type="common">potato aphid</name>
    <dbReference type="NCBI Taxonomy" id="13131"/>
    <lineage>
        <taxon>Eukaryota</taxon>
        <taxon>Metazoa</taxon>
        <taxon>Ecdysozoa</taxon>
        <taxon>Arthropoda</taxon>
        <taxon>Hexapoda</taxon>
        <taxon>Insecta</taxon>
        <taxon>Pterygota</taxon>
        <taxon>Neoptera</taxon>
        <taxon>Paraneoptera</taxon>
        <taxon>Hemiptera</taxon>
        <taxon>Sternorrhyncha</taxon>
        <taxon>Aphidomorpha</taxon>
        <taxon>Aphidoidea</taxon>
        <taxon>Aphididae</taxon>
        <taxon>Macrosiphini</taxon>
        <taxon>Macrosiphum</taxon>
    </lineage>
</organism>
<dbReference type="AlphaFoldDB" id="A0AAV0VN04"/>
<evidence type="ECO:0000313" key="2">
    <source>
        <dbReference type="EMBL" id="CAI6345573.1"/>
    </source>
</evidence>
<dbReference type="Gene3D" id="3.30.420.10">
    <property type="entry name" value="Ribonuclease H-like superfamily/Ribonuclease H"/>
    <property type="match status" value="1"/>
</dbReference>
<protein>
    <recommendedName>
        <fullName evidence="1">Integrase catalytic domain-containing protein</fullName>
    </recommendedName>
</protein>
<proteinExistence type="predicted"/>
<gene>
    <name evidence="2" type="ORF">MEUPH1_LOCUS2571</name>
</gene>
<evidence type="ECO:0000313" key="3">
    <source>
        <dbReference type="Proteomes" id="UP001160148"/>
    </source>
</evidence>
<keyword evidence="3" id="KW-1185">Reference proteome</keyword>
<dbReference type="EMBL" id="CARXXK010000001">
    <property type="protein sequence ID" value="CAI6345573.1"/>
    <property type="molecule type" value="Genomic_DNA"/>
</dbReference>
<dbReference type="PANTHER" id="PTHR37984:SF9">
    <property type="entry name" value="INTEGRASE CATALYTIC DOMAIN-CONTAINING PROTEIN"/>
    <property type="match status" value="1"/>
</dbReference>
<accession>A0AAV0VN04</accession>
<sequence>MNKDIEEVLNRYQICLKYRKTNTKEPLESSEVPDKPRQVLGTDLFHSQEKNYVMLVDYFSKFIEFVMIPKLTSLNTINVIKSNFSRHGLNEIIKSDGGTQYTSEEFKIIIKE</sequence>
<evidence type="ECO:0000259" key="1">
    <source>
        <dbReference type="PROSITE" id="PS50994"/>
    </source>
</evidence>
<reference evidence="2 3" key="1">
    <citation type="submission" date="2023-01" db="EMBL/GenBank/DDBJ databases">
        <authorList>
            <person name="Whitehead M."/>
        </authorList>
    </citation>
    <scope>NUCLEOTIDE SEQUENCE [LARGE SCALE GENOMIC DNA]</scope>
</reference>
<comment type="caution">
    <text evidence="2">The sequence shown here is derived from an EMBL/GenBank/DDBJ whole genome shotgun (WGS) entry which is preliminary data.</text>
</comment>
<dbReference type="InterPro" id="IPR050951">
    <property type="entry name" value="Retrovirus_Pol_polyprotein"/>
</dbReference>
<feature type="domain" description="Integrase catalytic" evidence="1">
    <location>
        <begin position="32"/>
        <end position="112"/>
    </location>
</feature>
<dbReference type="GO" id="GO:0003676">
    <property type="term" value="F:nucleic acid binding"/>
    <property type="evidence" value="ECO:0007669"/>
    <property type="project" value="InterPro"/>
</dbReference>
<dbReference type="SUPFAM" id="SSF53098">
    <property type="entry name" value="Ribonuclease H-like"/>
    <property type="match status" value="1"/>
</dbReference>
<name>A0AAV0VN04_9HEMI</name>
<dbReference type="InterPro" id="IPR001584">
    <property type="entry name" value="Integrase_cat-core"/>
</dbReference>